<dbReference type="AlphaFoldDB" id="A0ABD2ZX74"/>
<keyword evidence="5" id="KW-0862">Zinc</keyword>
<comment type="caution">
    <text evidence="11">The sequence shown here is derived from an EMBL/GenBank/DDBJ whole genome shotgun (WGS) entry which is preliminary data.</text>
</comment>
<dbReference type="PRINTS" id="PR01217">
    <property type="entry name" value="PRICHEXTENSN"/>
</dbReference>
<keyword evidence="6" id="KW-0238">DNA-binding</keyword>
<dbReference type="SMART" id="SM00579">
    <property type="entry name" value="FBD"/>
    <property type="match status" value="1"/>
</dbReference>
<dbReference type="InterPro" id="IPR055357">
    <property type="entry name" value="LRR_At1g61320_AtMIF1"/>
</dbReference>
<dbReference type="Proteomes" id="UP001630127">
    <property type="component" value="Unassembled WGS sequence"/>
</dbReference>
<accession>A0ABD2ZX74</accession>
<dbReference type="GO" id="GO:0046872">
    <property type="term" value="F:metal ion binding"/>
    <property type="evidence" value="ECO:0007669"/>
    <property type="project" value="UniProtKB-KW"/>
</dbReference>
<keyword evidence="8" id="KW-0539">Nucleus</keyword>
<evidence type="ECO:0000313" key="11">
    <source>
        <dbReference type="EMBL" id="KAL3522183.1"/>
    </source>
</evidence>
<dbReference type="Pfam" id="PF00646">
    <property type="entry name" value="F-box"/>
    <property type="match status" value="1"/>
</dbReference>
<dbReference type="PANTHER" id="PTHR31900">
    <property type="entry name" value="F-BOX/RNI SUPERFAMILY PROTEIN-RELATED"/>
    <property type="match status" value="1"/>
</dbReference>
<feature type="region of interest" description="Disordered" evidence="9">
    <location>
        <begin position="1"/>
        <end position="98"/>
    </location>
</feature>
<evidence type="ECO:0000256" key="2">
    <source>
        <dbReference type="ARBA" id="ARBA00022553"/>
    </source>
</evidence>
<dbReference type="InterPro" id="IPR032675">
    <property type="entry name" value="LRR_dom_sf"/>
</dbReference>
<evidence type="ECO:0000256" key="4">
    <source>
        <dbReference type="ARBA" id="ARBA00022737"/>
    </source>
</evidence>
<dbReference type="Gene3D" id="1.20.1280.50">
    <property type="match status" value="1"/>
</dbReference>
<keyword evidence="7" id="KW-0804">Transcription</keyword>
<keyword evidence="2" id="KW-0597">Phosphoprotein</keyword>
<protein>
    <recommendedName>
        <fullName evidence="10">F-box domain-containing protein</fullName>
    </recommendedName>
</protein>
<dbReference type="PROSITE" id="PS00115">
    <property type="entry name" value="RNA_POL_II_REPEAT"/>
    <property type="match status" value="2"/>
</dbReference>
<comment type="subcellular location">
    <subcellularLocation>
        <location evidence="1">Nucleus</location>
    </subcellularLocation>
</comment>
<dbReference type="CDD" id="cd22160">
    <property type="entry name" value="F-box_AtFBL13-like"/>
    <property type="match status" value="1"/>
</dbReference>
<evidence type="ECO:0000256" key="6">
    <source>
        <dbReference type="ARBA" id="ARBA00023125"/>
    </source>
</evidence>
<dbReference type="SUPFAM" id="SSF52047">
    <property type="entry name" value="RNI-like"/>
    <property type="match status" value="1"/>
</dbReference>
<sequence>MSMDKPQDFSSRSPSPTRSHHPSSDSVSRSPRPSPRHYALSYSPPSPSYSPKSPRYSASPIPPYHRSPSSPGSPPGQSYSPSSPTYSPTSPSYSPSTSPTIAAADDDFYGDYINYLSDPFNSFSRKRSTSFYCPFSLGTNSQIIRKRRTLRRAVDSIVQKVEVPLPDCISSLPDSILIHILSFLTMEEAVATGVLSKRWKYLWTNTPNLVYNYDENKNYGRRHLGEFIEFVKETLALHTCLKIKNFVVNLSYHPLCCKYFDLWVRFAVKNQAEELVLVVVMNELEHKWRWRNDLRYILPQNLCENSFLRKLELSMCKFQPSSLISWNSLTSLTLRYVKLDGNIIEKILSGSPQLEYLELCNFCGVHRLNITNGSVRKLVLRDYYANGEDSTLNISCPNVRSIEISGCFRRTKRCLLTDTDSLVEATLDFTLHETDNGRNMVQSLLESLGKVENLSLPTWFLQVLVKMQEEGVLCPSSTRKSVMLTGMGREDLNGIVTILESFPILEALTITTTTSDKPKNLTWTESYPKLRGSLNCLQQHLKTVKVMNYGKEVHESGIVKCLFENGKKLEKMIIEVSKTVQRPETFQQIKELLSIPRASSSAIILFSEGQ</sequence>
<gene>
    <name evidence="11" type="ORF">ACH5RR_015017</name>
</gene>
<evidence type="ECO:0000313" key="12">
    <source>
        <dbReference type="Proteomes" id="UP001630127"/>
    </source>
</evidence>
<dbReference type="InterPro" id="IPR036047">
    <property type="entry name" value="F-box-like_dom_sf"/>
</dbReference>
<keyword evidence="3" id="KW-0479">Metal-binding</keyword>
<reference evidence="11 12" key="1">
    <citation type="submission" date="2024-11" db="EMBL/GenBank/DDBJ databases">
        <title>A near-complete genome assembly of Cinchona calisaya.</title>
        <authorList>
            <person name="Lian D.C."/>
            <person name="Zhao X.W."/>
            <person name="Wei L."/>
        </authorList>
    </citation>
    <scope>NUCLEOTIDE SEQUENCE [LARGE SCALE GENOMIC DNA]</scope>
    <source>
        <tissue evidence="11">Nenye</tissue>
    </source>
</reference>
<dbReference type="EMBL" id="JBJUIK010000007">
    <property type="protein sequence ID" value="KAL3522183.1"/>
    <property type="molecule type" value="Genomic_DNA"/>
</dbReference>
<dbReference type="SUPFAM" id="SSF81383">
    <property type="entry name" value="F-box domain"/>
    <property type="match status" value="1"/>
</dbReference>
<dbReference type="InterPro" id="IPR006566">
    <property type="entry name" value="FBD"/>
</dbReference>
<evidence type="ECO:0000256" key="3">
    <source>
        <dbReference type="ARBA" id="ARBA00022723"/>
    </source>
</evidence>
<dbReference type="InterPro" id="IPR050232">
    <property type="entry name" value="FBL13/AtMIF1-like"/>
</dbReference>
<dbReference type="PANTHER" id="PTHR31900:SF32">
    <property type="entry name" value="F-BOX_RNI_FBD-LIKE DOMAIN PROTEIN"/>
    <property type="match status" value="1"/>
</dbReference>
<dbReference type="PROSITE" id="PS50181">
    <property type="entry name" value="FBOX"/>
    <property type="match status" value="1"/>
</dbReference>
<evidence type="ECO:0000259" key="10">
    <source>
        <dbReference type="PROSITE" id="PS50181"/>
    </source>
</evidence>
<dbReference type="InterPro" id="IPR053781">
    <property type="entry name" value="F-box_AtFBL13-like"/>
</dbReference>
<feature type="compositionally biased region" description="Low complexity" evidence="9">
    <location>
        <begin position="49"/>
        <end position="59"/>
    </location>
</feature>
<dbReference type="InterPro" id="IPR001810">
    <property type="entry name" value="F-box_dom"/>
</dbReference>
<proteinExistence type="predicted"/>
<dbReference type="Pfam" id="PF23622">
    <property type="entry name" value="LRR_At1g61320_AtMIF1"/>
    <property type="match status" value="1"/>
</dbReference>
<feature type="compositionally biased region" description="Low complexity" evidence="9">
    <location>
        <begin position="66"/>
        <end position="98"/>
    </location>
</feature>
<feature type="domain" description="F-box" evidence="10">
    <location>
        <begin position="166"/>
        <end position="214"/>
    </location>
</feature>
<dbReference type="GO" id="GO:0003677">
    <property type="term" value="F:DNA binding"/>
    <property type="evidence" value="ECO:0007669"/>
    <property type="project" value="UniProtKB-KW"/>
</dbReference>
<dbReference type="InterPro" id="IPR000684">
    <property type="entry name" value="RNA_pol_II_repeat_euk"/>
</dbReference>
<keyword evidence="12" id="KW-1185">Reference proteome</keyword>
<evidence type="ECO:0000256" key="5">
    <source>
        <dbReference type="ARBA" id="ARBA00022833"/>
    </source>
</evidence>
<evidence type="ECO:0000256" key="9">
    <source>
        <dbReference type="SAM" id="MobiDB-lite"/>
    </source>
</evidence>
<keyword evidence="4" id="KW-0677">Repeat</keyword>
<organism evidence="11 12">
    <name type="scientific">Cinchona calisaya</name>
    <dbReference type="NCBI Taxonomy" id="153742"/>
    <lineage>
        <taxon>Eukaryota</taxon>
        <taxon>Viridiplantae</taxon>
        <taxon>Streptophyta</taxon>
        <taxon>Embryophyta</taxon>
        <taxon>Tracheophyta</taxon>
        <taxon>Spermatophyta</taxon>
        <taxon>Magnoliopsida</taxon>
        <taxon>eudicotyledons</taxon>
        <taxon>Gunneridae</taxon>
        <taxon>Pentapetalae</taxon>
        <taxon>asterids</taxon>
        <taxon>lamiids</taxon>
        <taxon>Gentianales</taxon>
        <taxon>Rubiaceae</taxon>
        <taxon>Cinchonoideae</taxon>
        <taxon>Cinchoneae</taxon>
        <taxon>Cinchona</taxon>
    </lineage>
</organism>
<evidence type="ECO:0000256" key="7">
    <source>
        <dbReference type="ARBA" id="ARBA00023163"/>
    </source>
</evidence>
<dbReference type="GO" id="GO:0005634">
    <property type="term" value="C:nucleus"/>
    <property type="evidence" value="ECO:0007669"/>
    <property type="project" value="UniProtKB-SubCell"/>
</dbReference>
<dbReference type="Gene3D" id="3.80.10.10">
    <property type="entry name" value="Ribonuclease Inhibitor"/>
    <property type="match status" value="1"/>
</dbReference>
<evidence type="ECO:0000256" key="1">
    <source>
        <dbReference type="ARBA" id="ARBA00004123"/>
    </source>
</evidence>
<name>A0ABD2ZX74_9GENT</name>
<evidence type="ECO:0000256" key="8">
    <source>
        <dbReference type="ARBA" id="ARBA00023242"/>
    </source>
</evidence>